<dbReference type="Proteomes" id="UP001302120">
    <property type="component" value="Unassembled WGS sequence"/>
</dbReference>
<accession>A0ABU5UIY7</accession>
<reference evidence="1 2" key="1">
    <citation type="submission" date="2023-12" db="EMBL/GenBank/DDBJ databases">
        <title>Baltic Sea Cyanobacteria.</title>
        <authorList>
            <person name="Delbaje E."/>
            <person name="Fewer D.P."/>
            <person name="Shishido T.K."/>
        </authorList>
    </citation>
    <scope>NUCLEOTIDE SEQUENCE [LARGE SCALE GENOMIC DNA]</scope>
    <source>
        <strain evidence="1 2">UHCC-0300</strain>
    </source>
</reference>
<dbReference type="EMBL" id="JAYGHG010000023">
    <property type="protein sequence ID" value="MEA5582406.1"/>
    <property type="molecule type" value="Genomic_DNA"/>
</dbReference>
<name>A0ABU5UIY7_9CYAN</name>
<sequence>MNKYLIIGIIVTILGEVLIGKSWAQTPNCIANGSSEVTKRANSFGQGNVIVIGRVVSHPYVVVIPQRSNTALETVKKYISDAFLAQHRLGPYIHAGGFAQRSEAECVSHFLRNQGLDARVVYFR</sequence>
<dbReference type="RefSeq" id="WP_323196723.1">
    <property type="nucleotide sequence ID" value="NZ_JAYGHG010000023.1"/>
</dbReference>
<evidence type="ECO:0000313" key="2">
    <source>
        <dbReference type="Proteomes" id="UP001302120"/>
    </source>
</evidence>
<comment type="caution">
    <text evidence="1">The sequence shown here is derived from an EMBL/GenBank/DDBJ whole genome shotgun (WGS) entry which is preliminary data.</text>
</comment>
<gene>
    <name evidence="1" type="ORF">VB620_13780</name>
</gene>
<evidence type="ECO:0000313" key="1">
    <source>
        <dbReference type="EMBL" id="MEA5582406.1"/>
    </source>
</evidence>
<keyword evidence="2" id="KW-1185">Reference proteome</keyword>
<proteinExistence type="predicted"/>
<organism evidence="1 2">
    <name type="scientific">Nodularia harveyana UHCC-0300</name>
    <dbReference type="NCBI Taxonomy" id="2974287"/>
    <lineage>
        <taxon>Bacteria</taxon>
        <taxon>Bacillati</taxon>
        <taxon>Cyanobacteriota</taxon>
        <taxon>Cyanophyceae</taxon>
        <taxon>Nostocales</taxon>
        <taxon>Nodulariaceae</taxon>
        <taxon>Nodularia</taxon>
    </lineage>
</organism>
<protein>
    <recommendedName>
        <fullName evidence="3">SPOR domain-containing protein</fullName>
    </recommendedName>
</protein>
<evidence type="ECO:0008006" key="3">
    <source>
        <dbReference type="Google" id="ProtNLM"/>
    </source>
</evidence>